<dbReference type="GO" id="GO:0034599">
    <property type="term" value="P:cellular response to oxidative stress"/>
    <property type="evidence" value="ECO:0007669"/>
    <property type="project" value="TreeGrafter"/>
</dbReference>
<dbReference type="InterPro" id="IPR004099">
    <property type="entry name" value="Pyr_nucl-diS_OxRdtase_dimer"/>
</dbReference>
<feature type="non-terminal residue" evidence="7">
    <location>
        <position position="1"/>
    </location>
</feature>
<dbReference type="GO" id="GO:0045454">
    <property type="term" value="P:cell redox homeostasis"/>
    <property type="evidence" value="ECO:0007669"/>
    <property type="project" value="InterPro"/>
</dbReference>
<gene>
    <name evidence="7" type="ORF">CH341_31975</name>
</gene>
<reference evidence="7 8" key="1">
    <citation type="submission" date="2017-07" db="EMBL/GenBank/DDBJ databases">
        <title>Draft Genome Sequences of Select Purple Nonsulfur Bacteria.</title>
        <authorList>
            <person name="Lasarre B."/>
            <person name="Mckinlay J.B."/>
        </authorList>
    </citation>
    <scope>NUCLEOTIDE SEQUENCE [LARGE SCALE GENOMIC DNA]</scope>
    <source>
        <strain evidence="7 8">DSM 5909</strain>
    </source>
</reference>
<dbReference type="GO" id="GO:0050660">
    <property type="term" value="F:flavin adenine dinucleotide binding"/>
    <property type="evidence" value="ECO:0007669"/>
    <property type="project" value="InterPro"/>
</dbReference>
<feature type="domain" description="Pyridine nucleotide-disulphide oxidoreductase dimerisation" evidence="6">
    <location>
        <begin position="1"/>
        <end position="58"/>
    </location>
</feature>
<keyword evidence="4" id="KW-1015">Disulfide bond</keyword>
<dbReference type="PANTHER" id="PTHR42737">
    <property type="entry name" value="GLUTATHIONE REDUCTASE"/>
    <property type="match status" value="1"/>
</dbReference>
<evidence type="ECO:0000256" key="1">
    <source>
        <dbReference type="ARBA" id="ARBA00001974"/>
    </source>
</evidence>
<keyword evidence="5" id="KW-0676">Redox-active center</keyword>
<dbReference type="InterPro" id="IPR046952">
    <property type="entry name" value="GSHR/TRXR-like"/>
</dbReference>
<organism evidence="7 8">
    <name type="scientific">Rhodoplanes roseus</name>
    <dbReference type="NCBI Taxonomy" id="29409"/>
    <lineage>
        <taxon>Bacteria</taxon>
        <taxon>Pseudomonadati</taxon>
        <taxon>Pseudomonadota</taxon>
        <taxon>Alphaproteobacteria</taxon>
        <taxon>Hyphomicrobiales</taxon>
        <taxon>Nitrobacteraceae</taxon>
        <taxon>Rhodoplanes</taxon>
    </lineage>
</organism>
<evidence type="ECO:0000256" key="5">
    <source>
        <dbReference type="ARBA" id="ARBA00023284"/>
    </source>
</evidence>
<comment type="similarity">
    <text evidence="2">Belongs to the class-I pyridine nucleotide-disulfide oxidoreductase family.</text>
</comment>
<protein>
    <recommendedName>
        <fullName evidence="6">Pyridine nucleotide-disulphide oxidoreductase dimerisation domain-containing protein</fullName>
    </recommendedName>
</protein>
<proteinExistence type="inferred from homology"/>
<dbReference type="GO" id="GO:0006749">
    <property type="term" value="P:glutathione metabolic process"/>
    <property type="evidence" value="ECO:0007669"/>
    <property type="project" value="TreeGrafter"/>
</dbReference>
<dbReference type="Proteomes" id="UP000249130">
    <property type="component" value="Unassembled WGS sequence"/>
</dbReference>
<evidence type="ECO:0000313" key="7">
    <source>
        <dbReference type="EMBL" id="RAI32986.1"/>
    </source>
</evidence>
<evidence type="ECO:0000259" key="6">
    <source>
        <dbReference type="Pfam" id="PF02852"/>
    </source>
</evidence>
<accession>A0A327K528</accession>
<evidence type="ECO:0000256" key="3">
    <source>
        <dbReference type="ARBA" id="ARBA00023002"/>
    </source>
</evidence>
<name>A0A327K528_9BRAD</name>
<sequence length="74" mass="7846">KLVVDADTDKVLGAHVLGPDAGEMAQLLGVSVKMGVTKSDFDRTMAVHPTAAEELVTMYKPSYTVRKGEVVEAA</sequence>
<evidence type="ECO:0000256" key="4">
    <source>
        <dbReference type="ARBA" id="ARBA00023157"/>
    </source>
</evidence>
<dbReference type="Gene3D" id="3.30.390.30">
    <property type="match status" value="1"/>
</dbReference>
<comment type="cofactor">
    <cofactor evidence="1">
        <name>FAD</name>
        <dbReference type="ChEBI" id="CHEBI:57692"/>
    </cofactor>
</comment>
<dbReference type="GO" id="GO:0004362">
    <property type="term" value="F:glutathione-disulfide reductase (NADPH) activity"/>
    <property type="evidence" value="ECO:0007669"/>
    <property type="project" value="TreeGrafter"/>
</dbReference>
<dbReference type="EMBL" id="NPEX01000748">
    <property type="protein sequence ID" value="RAI32986.1"/>
    <property type="molecule type" value="Genomic_DNA"/>
</dbReference>
<dbReference type="GO" id="GO:0005829">
    <property type="term" value="C:cytosol"/>
    <property type="evidence" value="ECO:0007669"/>
    <property type="project" value="TreeGrafter"/>
</dbReference>
<dbReference type="InterPro" id="IPR016156">
    <property type="entry name" value="FAD/NAD-linked_Rdtase_dimer_sf"/>
</dbReference>
<comment type="caution">
    <text evidence="7">The sequence shown here is derived from an EMBL/GenBank/DDBJ whole genome shotgun (WGS) entry which is preliminary data.</text>
</comment>
<dbReference type="SUPFAM" id="SSF55424">
    <property type="entry name" value="FAD/NAD-linked reductases, dimerisation (C-terminal) domain"/>
    <property type="match status" value="1"/>
</dbReference>
<evidence type="ECO:0000313" key="8">
    <source>
        <dbReference type="Proteomes" id="UP000249130"/>
    </source>
</evidence>
<dbReference type="PANTHER" id="PTHR42737:SF2">
    <property type="entry name" value="GLUTATHIONE REDUCTASE"/>
    <property type="match status" value="1"/>
</dbReference>
<keyword evidence="3" id="KW-0560">Oxidoreductase</keyword>
<keyword evidence="8" id="KW-1185">Reference proteome</keyword>
<dbReference type="AlphaFoldDB" id="A0A327K528"/>
<evidence type="ECO:0000256" key="2">
    <source>
        <dbReference type="ARBA" id="ARBA00007532"/>
    </source>
</evidence>
<dbReference type="Pfam" id="PF02852">
    <property type="entry name" value="Pyr_redox_dim"/>
    <property type="match status" value="1"/>
</dbReference>